<evidence type="ECO:0000313" key="2">
    <source>
        <dbReference type="EMBL" id="SDW51244.1"/>
    </source>
</evidence>
<gene>
    <name evidence="2" type="ORF">SAMN05444336_1011221</name>
</gene>
<organism evidence="2 3">
    <name type="scientific">Albimonas donghaensis</name>
    <dbReference type="NCBI Taxonomy" id="356660"/>
    <lineage>
        <taxon>Bacteria</taxon>
        <taxon>Pseudomonadati</taxon>
        <taxon>Pseudomonadota</taxon>
        <taxon>Alphaproteobacteria</taxon>
        <taxon>Rhodobacterales</taxon>
        <taxon>Paracoccaceae</taxon>
        <taxon>Albimonas</taxon>
    </lineage>
</organism>
<keyword evidence="3" id="KW-1185">Reference proteome</keyword>
<protein>
    <submittedName>
        <fullName evidence="2">Putative baseplate assembly protein</fullName>
    </submittedName>
</protein>
<sequence>MPLPDPVLDPRGYREILNETIRRIPAHNPEWTNHSDSDPGITLLQLFAFMAESVIYRANRIPERNRLKFLRLLGVTLRPASSARGLVAFSRPAGPLEAATLSGGVALTAARIPFRTEAGLDVLPIEAGVFYKRRLTGDERDAAEETWADLYASFQSPPGDVTSLDFYETREMTAPRAGVTLDALDVSGGTVDGLWLALFARRGEDPDDARRALEGKTLSLGLLPALDLDARVIEPDRALRDETREALVFEMPNPDAPAGSGPAYRRIPAAADADPLTHPAVIELTLGDADTLRTWEALEPLEAGSGDYPPPLDDEARAARLITWIRVRLPADASGAGGQPAFRASWLGINAAAVTQRARVTAELLAPGDGEPDQAATLANTPVIPDSLRLTVNGEVWSRIDDLAAAPPEGGGTSAAALVAGPTDPAPYAPPAEAAAKVFTLDPESGEIRFGTGLAGARPPRGAVILAAYDHGGGPEGRVGIGAISRGELPSGVKVSNPAPTWGGAAGETVAQAEARIPGFLAHRDRLVTEPDFRAIAEATPGVDIGRVEILPLLHPDQPTDAAPGVVTVLVIPADDPRNPRAPKPDRLFLDAVVRHLCPRRLVTTELHVLGPDYVDVMVSVAVDVAPGRARAPVREAVKAAIETFLSPLTGGHDGGGWPLGRAVDAAELLVVAARVEGVQRVGGLLLGDAAGPRATPLTLGPLQLPRLAAFSAATEGDPTPLDALTGTAPSGVAGPNATPIPVVPDLC</sequence>
<name>A0A1H2U6W6_9RHOB</name>
<dbReference type="AlphaFoldDB" id="A0A1H2U6W6"/>
<dbReference type="InterPro" id="IPR011749">
    <property type="entry name" value="CHP02243"/>
</dbReference>
<dbReference type="EMBL" id="FNMZ01000001">
    <property type="protein sequence ID" value="SDW51244.1"/>
    <property type="molecule type" value="Genomic_DNA"/>
</dbReference>
<feature type="region of interest" description="Disordered" evidence="1">
    <location>
        <begin position="717"/>
        <end position="739"/>
    </location>
</feature>
<dbReference type="Proteomes" id="UP000199118">
    <property type="component" value="Unassembled WGS sequence"/>
</dbReference>
<dbReference type="OrthoDB" id="9027184at2"/>
<accession>A0A1H2U6W6</accession>
<reference evidence="2 3" key="1">
    <citation type="submission" date="2016-10" db="EMBL/GenBank/DDBJ databases">
        <authorList>
            <person name="de Groot N.N."/>
        </authorList>
    </citation>
    <scope>NUCLEOTIDE SEQUENCE [LARGE SCALE GENOMIC DNA]</scope>
    <source>
        <strain evidence="2 3">DSM 17890</strain>
    </source>
</reference>
<evidence type="ECO:0000313" key="3">
    <source>
        <dbReference type="Proteomes" id="UP000199118"/>
    </source>
</evidence>
<evidence type="ECO:0000256" key="1">
    <source>
        <dbReference type="SAM" id="MobiDB-lite"/>
    </source>
</evidence>
<dbReference type="STRING" id="356660.SAMN05444336_1011221"/>
<dbReference type="NCBIfam" id="TIGR02243">
    <property type="entry name" value="putative baseplate assembly protein"/>
    <property type="match status" value="1"/>
</dbReference>
<proteinExistence type="predicted"/>
<dbReference type="RefSeq" id="WP_092680173.1">
    <property type="nucleotide sequence ID" value="NZ_FNMZ01000001.1"/>
</dbReference>